<feature type="compositionally biased region" description="Low complexity" evidence="5">
    <location>
        <begin position="24"/>
        <end position="62"/>
    </location>
</feature>
<keyword evidence="3" id="KW-0649">Protein kinase inhibitor</keyword>
<evidence type="ECO:0000256" key="2">
    <source>
        <dbReference type="ARBA" id="ARBA00010274"/>
    </source>
</evidence>
<dbReference type="Pfam" id="PF02234">
    <property type="entry name" value="CDI"/>
    <property type="match status" value="1"/>
</dbReference>
<evidence type="ECO:0000313" key="8">
    <source>
        <dbReference type="Proteomes" id="UP000594263"/>
    </source>
</evidence>
<name>A0A7N0TA23_KALFE</name>
<dbReference type="PIRSF" id="PIRSF017811">
    <property type="entry name" value="CDK_inhib_pln"/>
    <property type="match status" value="1"/>
</dbReference>
<keyword evidence="8" id="KW-1185">Reference proteome</keyword>
<evidence type="ECO:0000259" key="6">
    <source>
        <dbReference type="Pfam" id="PF02234"/>
    </source>
</evidence>
<comment type="similarity">
    <text evidence="2">Belongs to the CDI family. ICK/KRP subfamily.</text>
</comment>
<comment type="subcellular location">
    <subcellularLocation>
        <location evidence="1">Nucleus</location>
        <location evidence="1">Nucleoplasm</location>
    </subcellularLocation>
</comment>
<sequence length="169" mass="18283">MDASDGAETPNSKRRKVDADGVEFELQQSESSQKQAAAASESRSWISSGQSAASSSCLSNGSVEAGTNCVDLEGESVAAAEDETSPESDCSGLIRREAIEVKMSQKGAPAAESRSSLQAARRPPEAELEDFFAAAERQIQQRFIEKYNYDVVKDEPLGEGRYEWVPLKQ</sequence>
<dbReference type="GO" id="GO:0051726">
    <property type="term" value="P:regulation of cell cycle"/>
    <property type="evidence" value="ECO:0007669"/>
    <property type="project" value="InterPro"/>
</dbReference>
<evidence type="ECO:0000256" key="1">
    <source>
        <dbReference type="ARBA" id="ARBA00004642"/>
    </source>
</evidence>
<keyword evidence="4" id="KW-0131">Cell cycle</keyword>
<dbReference type="Proteomes" id="UP000594263">
    <property type="component" value="Unplaced"/>
</dbReference>
<dbReference type="InterPro" id="IPR044898">
    <property type="entry name" value="CDI_dom_sf"/>
</dbReference>
<dbReference type="GO" id="GO:0005654">
    <property type="term" value="C:nucleoplasm"/>
    <property type="evidence" value="ECO:0007669"/>
    <property type="project" value="UniProtKB-SubCell"/>
</dbReference>
<dbReference type="Gramene" id="Kaladp0028s0063.1.v1.1">
    <property type="protein sequence ID" value="Kaladp0028s0063.1.v1.1"/>
    <property type="gene ID" value="Kaladp0028s0063.v1.1"/>
</dbReference>
<reference evidence="7" key="1">
    <citation type="submission" date="2021-01" db="UniProtKB">
        <authorList>
            <consortium name="EnsemblPlants"/>
        </authorList>
    </citation>
    <scope>IDENTIFICATION</scope>
</reference>
<feature type="region of interest" description="Disordered" evidence="5">
    <location>
        <begin position="1"/>
        <end position="65"/>
    </location>
</feature>
<dbReference type="EnsemblPlants" id="Kaladp0028s0063.1.v1.1">
    <property type="protein sequence ID" value="Kaladp0028s0063.1.v1.1"/>
    <property type="gene ID" value="Kaladp0028s0063.v1.1"/>
</dbReference>
<organism evidence="7 8">
    <name type="scientific">Kalanchoe fedtschenkoi</name>
    <name type="common">Lavender scallops</name>
    <name type="synonym">South American air plant</name>
    <dbReference type="NCBI Taxonomy" id="63787"/>
    <lineage>
        <taxon>Eukaryota</taxon>
        <taxon>Viridiplantae</taxon>
        <taxon>Streptophyta</taxon>
        <taxon>Embryophyta</taxon>
        <taxon>Tracheophyta</taxon>
        <taxon>Spermatophyta</taxon>
        <taxon>Magnoliopsida</taxon>
        <taxon>eudicotyledons</taxon>
        <taxon>Gunneridae</taxon>
        <taxon>Pentapetalae</taxon>
        <taxon>Saxifragales</taxon>
        <taxon>Crassulaceae</taxon>
        <taxon>Kalanchoe</taxon>
    </lineage>
</organism>
<accession>A0A7N0TA23</accession>
<evidence type="ECO:0000256" key="4">
    <source>
        <dbReference type="ARBA" id="ARBA00023306"/>
    </source>
</evidence>
<dbReference type="AlphaFoldDB" id="A0A7N0TA23"/>
<dbReference type="InterPro" id="IPR044275">
    <property type="entry name" value="KRP"/>
</dbReference>
<feature type="domain" description="Cyclin-dependent kinase inhibitor" evidence="6">
    <location>
        <begin position="123"/>
        <end position="166"/>
    </location>
</feature>
<feature type="region of interest" description="Disordered" evidence="5">
    <location>
        <begin position="103"/>
        <end position="124"/>
    </location>
</feature>
<evidence type="ECO:0000313" key="7">
    <source>
        <dbReference type="EnsemblPlants" id="Kaladp0028s0063.1.v1.1"/>
    </source>
</evidence>
<dbReference type="InterPro" id="IPR003175">
    <property type="entry name" value="CDI_dom"/>
</dbReference>
<dbReference type="Gene3D" id="4.10.365.10">
    <property type="entry name" value="p27"/>
    <property type="match status" value="1"/>
</dbReference>
<evidence type="ECO:0000256" key="3">
    <source>
        <dbReference type="ARBA" id="ARBA00023013"/>
    </source>
</evidence>
<dbReference type="OMA" id="EAGTNCV"/>
<evidence type="ECO:0000256" key="5">
    <source>
        <dbReference type="SAM" id="MobiDB-lite"/>
    </source>
</evidence>
<protein>
    <recommendedName>
        <fullName evidence="6">Cyclin-dependent kinase inhibitor domain-containing protein</fullName>
    </recommendedName>
</protein>
<proteinExistence type="inferred from homology"/>
<dbReference type="GO" id="GO:0004861">
    <property type="term" value="F:cyclin-dependent protein serine/threonine kinase inhibitor activity"/>
    <property type="evidence" value="ECO:0007669"/>
    <property type="project" value="InterPro"/>
</dbReference>
<dbReference type="PANTHER" id="PTHR46776">
    <property type="entry name" value="CYCLIN-DEPENDENT KINASE INHIBITOR 4-RELATED"/>
    <property type="match status" value="1"/>
</dbReference>